<dbReference type="RefSeq" id="WP_008608429.1">
    <property type="nucleotide sequence ID" value="NZ_AHTH01000004.1"/>
</dbReference>
<keyword evidence="3" id="KW-1185">Reference proteome</keyword>
<organism evidence="2 3">
    <name type="scientific">Alishewanella jeotgali KCTC 22429</name>
    <dbReference type="NCBI Taxonomy" id="1129374"/>
    <lineage>
        <taxon>Bacteria</taxon>
        <taxon>Pseudomonadati</taxon>
        <taxon>Pseudomonadota</taxon>
        <taxon>Gammaproteobacteria</taxon>
        <taxon>Alteromonadales</taxon>
        <taxon>Alteromonadaceae</taxon>
        <taxon>Alishewanella</taxon>
    </lineage>
</organism>
<evidence type="ECO:0000313" key="2">
    <source>
        <dbReference type="EMBL" id="EHR42442.1"/>
    </source>
</evidence>
<sequence length="98" mass="10626">MRLTEQQIMQIKAVVSAELGSQATVTLFGSRQRDDVRGGDIDLLVSSTNEISQPALVAARLEAKIIQRIGIQKIDVLLQAPNLQRSAIHQIAAKGIPL</sequence>
<dbReference type="STRING" id="1129374.AJE_01134"/>
<comment type="caution">
    <text evidence="2">The sequence shown here is derived from an EMBL/GenBank/DDBJ whole genome shotgun (WGS) entry which is preliminary data.</text>
</comment>
<dbReference type="InterPro" id="IPR002934">
    <property type="entry name" value="Polymerase_NTP_transf_dom"/>
</dbReference>
<name>H3ZA88_9ALTE</name>
<dbReference type="GO" id="GO:0016779">
    <property type="term" value="F:nucleotidyltransferase activity"/>
    <property type="evidence" value="ECO:0007669"/>
    <property type="project" value="InterPro"/>
</dbReference>
<evidence type="ECO:0000259" key="1">
    <source>
        <dbReference type="Pfam" id="PF01909"/>
    </source>
</evidence>
<reference evidence="2 3" key="1">
    <citation type="journal article" date="2012" name="J. Bacteriol.">
        <title>Genome Sequence of Extracellular-Protease-Producing Alishewanella jeotgali Isolated from Traditional Korean Fermented Seafood.</title>
        <authorList>
            <person name="Jung J."/>
            <person name="Chun J."/>
            <person name="Park W."/>
        </authorList>
    </citation>
    <scope>NUCLEOTIDE SEQUENCE [LARGE SCALE GENOMIC DNA]</scope>
    <source>
        <strain evidence="2 3">KCTC 22429</strain>
    </source>
</reference>
<dbReference type="InterPro" id="IPR043519">
    <property type="entry name" value="NT_sf"/>
</dbReference>
<accession>H3ZA88</accession>
<dbReference type="PATRIC" id="fig|1129374.4.peg.229"/>
<gene>
    <name evidence="2" type="ORF">AJE_01134</name>
</gene>
<protein>
    <submittedName>
        <fullName evidence="2">DNA polymerase subunit beta</fullName>
    </submittedName>
</protein>
<dbReference type="SUPFAM" id="SSF81301">
    <property type="entry name" value="Nucleotidyltransferase"/>
    <property type="match status" value="1"/>
</dbReference>
<feature type="domain" description="Polymerase nucleotidyl transferase" evidence="1">
    <location>
        <begin position="9"/>
        <end position="82"/>
    </location>
</feature>
<dbReference type="AlphaFoldDB" id="H3ZA88"/>
<dbReference type="eggNOG" id="COG1708">
    <property type="taxonomic scope" value="Bacteria"/>
</dbReference>
<evidence type="ECO:0000313" key="3">
    <source>
        <dbReference type="Proteomes" id="UP000012046"/>
    </source>
</evidence>
<proteinExistence type="predicted"/>
<dbReference type="Gene3D" id="3.30.460.10">
    <property type="entry name" value="Beta Polymerase, domain 2"/>
    <property type="match status" value="1"/>
</dbReference>
<dbReference type="Pfam" id="PF01909">
    <property type="entry name" value="NTP_transf_2"/>
    <property type="match status" value="1"/>
</dbReference>
<dbReference type="EMBL" id="AHTH01000004">
    <property type="protein sequence ID" value="EHR42442.1"/>
    <property type="molecule type" value="Genomic_DNA"/>
</dbReference>
<dbReference type="Proteomes" id="UP000012046">
    <property type="component" value="Unassembled WGS sequence"/>
</dbReference>